<gene>
    <name evidence="18" type="ORF">TR84369</name>
</gene>
<comment type="similarity">
    <text evidence="2">Belongs to the membrane-bound acyltransferase family. Sterol o-acyltransferase subfamily.</text>
</comment>
<evidence type="ECO:0000256" key="8">
    <source>
        <dbReference type="ARBA" id="ARBA00022777"/>
    </source>
</evidence>
<keyword evidence="11 16" id="KW-1133">Transmembrane helix</keyword>
<dbReference type="PANTHER" id="PTHR10408">
    <property type="entry name" value="STEROL O-ACYLTRANSFERASE"/>
    <property type="match status" value="1"/>
</dbReference>
<organism evidence="18">
    <name type="scientific">Schistocephalus solidus</name>
    <name type="common">Tapeworm</name>
    <dbReference type="NCBI Taxonomy" id="70667"/>
    <lineage>
        <taxon>Eukaryota</taxon>
        <taxon>Metazoa</taxon>
        <taxon>Spiralia</taxon>
        <taxon>Lophotrochozoa</taxon>
        <taxon>Platyhelminthes</taxon>
        <taxon>Cestoda</taxon>
        <taxon>Eucestoda</taxon>
        <taxon>Diphyllobothriidea</taxon>
        <taxon>Diphyllobothriidae</taxon>
        <taxon>Schistocephalus</taxon>
    </lineage>
</organism>
<evidence type="ECO:0000256" key="16">
    <source>
        <dbReference type="SAM" id="Phobius"/>
    </source>
</evidence>
<feature type="transmembrane region" description="Helical" evidence="16">
    <location>
        <begin position="857"/>
        <end position="876"/>
    </location>
</feature>
<feature type="transmembrane region" description="Helical" evidence="16">
    <location>
        <begin position="672"/>
        <end position="693"/>
    </location>
</feature>
<proteinExistence type="inferred from homology"/>
<evidence type="ECO:0000256" key="1">
    <source>
        <dbReference type="ARBA" id="ARBA00004477"/>
    </source>
</evidence>
<dbReference type="GO" id="GO:0005789">
    <property type="term" value="C:endoplasmic reticulum membrane"/>
    <property type="evidence" value="ECO:0007669"/>
    <property type="project" value="UniProtKB-SubCell"/>
</dbReference>
<keyword evidence="6 16" id="KW-0812">Transmembrane</keyword>
<evidence type="ECO:0000259" key="17">
    <source>
        <dbReference type="PROSITE" id="PS50011"/>
    </source>
</evidence>
<keyword evidence="7 14" id="KW-0547">Nucleotide-binding</keyword>
<reference evidence="18" key="1">
    <citation type="submission" date="2016-01" db="EMBL/GenBank/DDBJ databases">
        <title>Reference transcriptome for the parasite Schistocephalus solidus: insights into the molecular evolution of parasitism.</title>
        <authorList>
            <person name="Hebert F.O."/>
            <person name="Grambauer S."/>
            <person name="Barber I."/>
            <person name="Landry C.R."/>
            <person name="Aubin-Horth N."/>
        </authorList>
    </citation>
    <scope>NUCLEOTIDE SEQUENCE</scope>
</reference>
<dbReference type="SMART" id="SM00220">
    <property type="entry name" value="S_TKc"/>
    <property type="match status" value="1"/>
</dbReference>
<feature type="compositionally biased region" description="Low complexity" evidence="15">
    <location>
        <begin position="315"/>
        <end position="336"/>
    </location>
</feature>
<keyword evidence="8" id="KW-0418">Kinase</keyword>
<dbReference type="InterPro" id="IPR004299">
    <property type="entry name" value="MBOAT_fam"/>
</dbReference>
<feature type="binding site" evidence="14">
    <location>
        <position position="38"/>
    </location>
    <ligand>
        <name>ATP</name>
        <dbReference type="ChEBI" id="CHEBI:30616"/>
    </ligand>
</feature>
<evidence type="ECO:0000256" key="10">
    <source>
        <dbReference type="ARBA" id="ARBA00022840"/>
    </source>
</evidence>
<keyword evidence="5" id="KW-0808">Transferase</keyword>
<feature type="transmembrane region" description="Helical" evidence="16">
    <location>
        <begin position="713"/>
        <end position="742"/>
    </location>
</feature>
<evidence type="ECO:0000256" key="12">
    <source>
        <dbReference type="ARBA" id="ARBA00023136"/>
    </source>
</evidence>
<dbReference type="InterPro" id="IPR014371">
    <property type="entry name" value="Oat_ACAT_DAG_ARE"/>
</dbReference>
<sequence length="1119" mass="127123">MELRVGNRYRLGRKIGSGSFGEIYLGTDITDSHEVAIKLECVDAKHPQLLIEAKIYRLLQGGFGIPTMKWFGTEGDYNVMVMQLLGPSLEDLFNFCGRRFKLKTVILLADQILMRIEYVHCKNFIHRDIKPDNFLMGLGKRGNVVYFIDFGLAKKFRDSRTRTHIPYRENKNLTGTARYASINTHLGIEQSRRDDMESLGYVLMYFLRGSLPWQGLKAGTKRQKYERISEKKMETSIESLCAGYPAEMAEYLTYCRSLHFEDKPEYSYLRRLLRALFKRHHFTHDIVFDWNLLKISGTEGSGANGAGGGSGGVNANGEKQNNNNNNVNTNAGALVPTTGGGGGQKVIAPAALALAVYQDQRQQQQQADVDCNDVQQKGKNRHHFPNAVSYGYVPPNQTAALKSQPQPQHLPITQQNLQRGLSATCPGGPSAMPHTNGAVLSYLRSMDPASVGLPAAPPPPLAPAATNLQPRPQPIPPPGAGYDMTGGWGGKPPTHEIPLWPAATHAYHQPAAYYHQAAAAAAAGYVAAPGTEPSLQHHHHHQDPSMMHQRPLNLYVVADPQQQQQQQSDTDKVKSPIGDSTERLNILCEQLRQEIVNELQDHLKLTVDCAVERLMRHTESDDSLRSSNWLEKNMSDKMHSSGSSDCWLPEKSFKHRNSVLTDLFKISHIRSVYHIFVAILIIFSLNTMLSDLVEKGGIVHTYHLELFVWVFRGLYDAFVCWLFMFTSTSLLVYVAFLIWSTCRSPTPTMNKLDWFFIILYILYQAAFSILPVIFVFSHNLAPATSLIVIMEQTRMFMKSHAFIRTNAVNAFVPPEVAKLVESPGSHQTSYRNERFPSVAIGDGPAAADKELAMSNTYPLPSFSTYLYFLFAPTLIYSNSYPRTPYVRWRIVAQNFLQVGLCVIYNYYIFARFCFSHFANFGRSNHFTFSLRELVISSFGCMLPGTMVLLITFYAFLHCWLNAFAEMLRFGDRLFYKDWWNSFTFSAYYRGWNVVVHDWLYTYVYRDVYALCSARRRRFAAQAAVFMLSALVHEYILIVVFRFFYPVLFFIFGIAGFGIAHLKARSRFWNIGIWVGLFMGMGILMCLYSMEWYARLNCPPSPGGRLRDILLPRSWFCRRW</sequence>
<dbReference type="Pfam" id="PF03062">
    <property type="entry name" value="MBOAT"/>
    <property type="match status" value="1"/>
</dbReference>
<evidence type="ECO:0000256" key="6">
    <source>
        <dbReference type="ARBA" id="ARBA00022692"/>
    </source>
</evidence>
<dbReference type="InterPro" id="IPR017441">
    <property type="entry name" value="Protein_kinase_ATP_BS"/>
</dbReference>
<accession>A0A0X3NIV9</accession>
<evidence type="ECO:0000256" key="7">
    <source>
        <dbReference type="ARBA" id="ARBA00022741"/>
    </source>
</evidence>
<dbReference type="InterPro" id="IPR008271">
    <property type="entry name" value="Ser/Thr_kinase_AS"/>
</dbReference>
<comment type="subcellular location">
    <subcellularLocation>
        <location evidence="1">Endoplasmic reticulum membrane</location>
        <topology evidence="1">Multi-pass membrane protein</topology>
    </subcellularLocation>
</comment>
<dbReference type="PROSITE" id="PS00108">
    <property type="entry name" value="PROTEIN_KINASE_ST"/>
    <property type="match status" value="1"/>
</dbReference>
<feature type="compositionally biased region" description="Gly residues" evidence="15">
    <location>
        <begin position="303"/>
        <end position="314"/>
    </location>
</feature>
<dbReference type="Gene3D" id="1.10.510.10">
    <property type="entry name" value="Transferase(Phosphotransferase) domain 1"/>
    <property type="match status" value="1"/>
</dbReference>
<evidence type="ECO:0000256" key="9">
    <source>
        <dbReference type="ARBA" id="ARBA00022824"/>
    </source>
</evidence>
<evidence type="ECO:0000256" key="4">
    <source>
        <dbReference type="ARBA" id="ARBA00022527"/>
    </source>
</evidence>
<evidence type="ECO:0000256" key="2">
    <source>
        <dbReference type="ARBA" id="ARBA00009010"/>
    </source>
</evidence>
<dbReference type="Pfam" id="PF00069">
    <property type="entry name" value="Pkinase"/>
    <property type="match status" value="1"/>
</dbReference>
<dbReference type="InterPro" id="IPR000719">
    <property type="entry name" value="Prot_kinase_dom"/>
</dbReference>
<evidence type="ECO:0000256" key="5">
    <source>
        <dbReference type="ARBA" id="ARBA00022679"/>
    </source>
</evidence>
<name>A0A0X3NIV9_SCHSO</name>
<dbReference type="FunFam" id="1.10.510.10:FF:000596">
    <property type="entry name" value="CK1 family protein kinase"/>
    <property type="match status" value="1"/>
</dbReference>
<dbReference type="GO" id="GO:0008203">
    <property type="term" value="P:cholesterol metabolic process"/>
    <property type="evidence" value="ECO:0007669"/>
    <property type="project" value="TreeGrafter"/>
</dbReference>
<dbReference type="InterPro" id="IPR011009">
    <property type="entry name" value="Kinase-like_dom_sf"/>
</dbReference>
<dbReference type="GO" id="GO:0005524">
    <property type="term" value="F:ATP binding"/>
    <property type="evidence" value="ECO:0007669"/>
    <property type="project" value="UniProtKB-UniRule"/>
</dbReference>
<keyword evidence="12 16" id="KW-0472">Membrane</keyword>
<evidence type="ECO:0000256" key="14">
    <source>
        <dbReference type="PROSITE-ProRule" id="PRU10141"/>
    </source>
</evidence>
<dbReference type="FunFam" id="3.30.200.20:FF:000538">
    <property type="entry name" value="Putative Casein kinase I"/>
    <property type="match status" value="1"/>
</dbReference>
<keyword evidence="4" id="KW-0723">Serine/threonine-protein kinase</keyword>
<keyword evidence="9" id="KW-0256">Endoplasmic reticulum</keyword>
<dbReference type="PANTHER" id="PTHR10408:SF8">
    <property type="entry name" value="O-ACYLTRANSFERASE"/>
    <property type="match status" value="1"/>
</dbReference>
<feature type="transmembrane region" description="Helical" evidence="16">
    <location>
        <begin position="754"/>
        <end position="776"/>
    </location>
</feature>
<keyword evidence="10 14" id="KW-0067">ATP-binding</keyword>
<dbReference type="AlphaFoldDB" id="A0A0X3NIV9"/>
<feature type="domain" description="Protein kinase" evidence="17">
    <location>
        <begin position="9"/>
        <end position="283"/>
    </location>
</feature>
<dbReference type="GO" id="GO:0008374">
    <property type="term" value="F:O-acyltransferase activity"/>
    <property type="evidence" value="ECO:0007669"/>
    <property type="project" value="InterPro"/>
</dbReference>
<evidence type="ECO:0000256" key="15">
    <source>
        <dbReference type="SAM" id="MobiDB-lite"/>
    </source>
</evidence>
<dbReference type="EC" id="2.7.11.1" evidence="3"/>
<feature type="transmembrane region" description="Helical" evidence="16">
    <location>
        <begin position="888"/>
        <end position="909"/>
    </location>
</feature>
<dbReference type="EMBL" id="GEEE01023314">
    <property type="protein sequence ID" value="JAP39911.1"/>
    <property type="molecule type" value="Transcribed_RNA"/>
</dbReference>
<keyword evidence="13" id="KW-0012">Acyltransferase</keyword>
<feature type="transmembrane region" description="Helical" evidence="16">
    <location>
        <begin position="1042"/>
        <end position="1061"/>
    </location>
</feature>
<protein>
    <recommendedName>
        <fullName evidence="3">non-specific serine/threonine protein kinase</fullName>
        <ecNumber evidence="3">2.7.11.1</ecNumber>
    </recommendedName>
</protein>
<feature type="transmembrane region" description="Helical" evidence="16">
    <location>
        <begin position="1068"/>
        <end position="1089"/>
    </location>
</feature>
<dbReference type="SUPFAM" id="SSF56112">
    <property type="entry name" value="Protein kinase-like (PK-like)"/>
    <property type="match status" value="1"/>
</dbReference>
<evidence type="ECO:0000313" key="18">
    <source>
        <dbReference type="EMBL" id="JAP39911.1"/>
    </source>
</evidence>
<evidence type="ECO:0000256" key="11">
    <source>
        <dbReference type="ARBA" id="ARBA00022989"/>
    </source>
</evidence>
<feature type="transmembrane region" description="Helical" evidence="16">
    <location>
        <begin position="933"/>
        <end position="956"/>
    </location>
</feature>
<evidence type="ECO:0000256" key="3">
    <source>
        <dbReference type="ARBA" id="ARBA00012513"/>
    </source>
</evidence>
<dbReference type="GO" id="GO:0004674">
    <property type="term" value="F:protein serine/threonine kinase activity"/>
    <property type="evidence" value="ECO:0007669"/>
    <property type="project" value="UniProtKB-KW"/>
</dbReference>
<dbReference type="PROSITE" id="PS50011">
    <property type="entry name" value="PROTEIN_KINASE_DOM"/>
    <property type="match status" value="1"/>
</dbReference>
<dbReference type="PROSITE" id="PS00107">
    <property type="entry name" value="PROTEIN_KINASE_ATP"/>
    <property type="match status" value="1"/>
</dbReference>
<feature type="region of interest" description="Disordered" evidence="15">
    <location>
        <begin position="303"/>
        <end position="336"/>
    </location>
</feature>
<evidence type="ECO:0000256" key="13">
    <source>
        <dbReference type="ARBA" id="ARBA00023315"/>
    </source>
</evidence>
<dbReference type="CDD" id="cd14125">
    <property type="entry name" value="STKc_CK1_delta_epsilon"/>
    <property type="match status" value="1"/>
</dbReference>